<proteinExistence type="predicted"/>
<feature type="compositionally biased region" description="Basic and acidic residues" evidence="1">
    <location>
        <begin position="34"/>
        <end position="46"/>
    </location>
</feature>
<evidence type="ECO:0000313" key="3">
    <source>
        <dbReference type="Proteomes" id="UP001500567"/>
    </source>
</evidence>
<feature type="region of interest" description="Disordered" evidence="1">
    <location>
        <begin position="1"/>
        <end position="113"/>
    </location>
</feature>
<organism evidence="2 3">
    <name type="scientific">Hymenobacter fastidiosus</name>
    <dbReference type="NCBI Taxonomy" id="486264"/>
    <lineage>
        <taxon>Bacteria</taxon>
        <taxon>Pseudomonadati</taxon>
        <taxon>Bacteroidota</taxon>
        <taxon>Cytophagia</taxon>
        <taxon>Cytophagales</taxon>
        <taxon>Hymenobacteraceae</taxon>
        <taxon>Hymenobacter</taxon>
    </lineage>
</organism>
<evidence type="ECO:0000256" key="1">
    <source>
        <dbReference type="SAM" id="MobiDB-lite"/>
    </source>
</evidence>
<dbReference type="RefSeq" id="WP_345071445.1">
    <property type="nucleotide sequence ID" value="NZ_BAABDJ010000007.1"/>
</dbReference>
<evidence type="ECO:0000313" key="2">
    <source>
        <dbReference type="EMBL" id="GAA4001056.1"/>
    </source>
</evidence>
<reference evidence="3" key="1">
    <citation type="journal article" date="2019" name="Int. J. Syst. Evol. Microbiol.">
        <title>The Global Catalogue of Microorganisms (GCM) 10K type strain sequencing project: providing services to taxonomists for standard genome sequencing and annotation.</title>
        <authorList>
            <consortium name="The Broad Institute Genomics Platform"/>
            <consortium name="The Broad Institute Genome Sequencing Center for Infectious Disease"/>
            <person name="Wu L."/>
            <person name="Ma J."/>
        </authorList>
    </citation>
    <scope>NUCLEOTIDE SEQUENCE [LARGE SCALE GENOMIC DNA]</scope>
    <source>
        <strain evidence="3">JCM 17224</strain>
    </source>
</reference>
<comment type="caution">
    <text evidence="2">The sequence shown here is derived from an EMBL/GenBank/DDBJ whole genome shotgun (WGS) entry which is preliminary data.</text>
</comment>
<sequence>MPVPAAAGNGSRHLYPRTWNPVCSAGAFSGQGRTSERSSGKLDHPGFRRRRRRNRQKIPGSGPGAPGIPPSRRNQFSLRTTDARRLHHDGQIFNRPGPLGHRQRLTSPTLPVPLTRAPGTYRLPWPAPAWAIG</sequence>
<name>A0ABP7RRI9_9BACT</name>
<dbReference type="Proteomes" id="UP001500567">
    <property type="component" value="Unassembled WGS sequence"/>
</dbReference>
<feature type="compositionally biased region" description="Basic and acidic residues" evidence="1">
    <location>
        <begin position="81"/>
        <end position="90"/>
    </location>
</feature>
<dbReference type="EMBL" id="BAABDJ010000007">
    <property type="protein sequence ID" value="GAA4001056.1"/>
    <property type="molecule type" value="Genomic_DNA"/>
</dbReference>
<keyword evidence="3" id="KW-1185">Reference proteome</keyword>
<gene>
    <name evidence="2" type="ORF">GCM10022408_10290</name>
</gene>
<feature type="compositionally biased region" description="Basic residues" evidence="1">
    <location>
        <begin position="47"/>
        <end position="56"/>
    </location>
</feature>
<protein>
    <submittedName>
        <fullName evidence="2">Uncharacterized protein</fullName>
    </submittedName>
</protein>
<accession>A0ABP7RRI9</accession>